<feature type="transmembrane region" description="Helical" evidence="1">
    <location>
        <begin position="38"/>
        <end position="59"/>
    </location>
</feature>
<evidence type="ECO:0000313" key="2">
    <source>
        <dbReference type="EMBL" id="SFW42353.1"/>
    </source>
</evidence>
<keyword evidence="1" id="KW-0812">Transmembrane</keyword>
<name>A0A1K1P4C8_RUMFL</name>
<accession>A0A1K1P4C8</accession>
<feature type="transmembrane region" description="Helical" evidence="1">
    <location>
        <begin position="7"/>
        <end position="26"/>
    </location>
</feature>
<reference evidence="3" key="1">
    <citation type="submission" date="2016-11" db="EMBL/GenBank/DDBJ databases">
        <authorList>
            <person name="Varghese N."/>
            <person name="Submissions S."/>
        </authorList>
    </citation>
    <scope>NUCLEOTIDE SEQUENCE [LARGE SCALE GENOMIC DNA]</scope>
    <source>
        <strain evidence="3">YL228</strain>
    </source>
</reference>
<organism evidence="2 3">
    <name type="scientific">Ruminococcus flavefaciens</name>
    <dbReference type="NCBI Taxonomy" id="1265"/>
    <lineage>
        <taxon>Bacteria</taxon>
        <taxon>Bacillati</taxon>
        <taxon>Bacillota</taxon>
        <taxon>Clostridia</taxon>
        <taxon>Eubacteriales</taxon>
        <taxon>Oscillospiraceae</taxon>
        <taxon>Ruminococcus</taxon>
    </lineage>
</organism>
<dbReference type="RefSeq" id="WP_072300700.1">
    <property type="nucleotide sequence ID" value="NZ_FPIP01000007.1"/>
</dbReference>
<keyword evidence="1" id="KW-1133">Transmembrane helix</keyword>
<proteinExistence type="predicted"/>
<feature type="transmembrane region" description="Helical" evidence="1">
    <location>
        <begin position="71"/>
        <end position="92"/>
    </location>
</feature>
<feature type="transmembrane region" description="Helical" evidence="1">
    <location>
        <begin position="122"/>
        <end position="145"/>
    </location>
</feature>
<dbReference type="Proteomes" id="UP000183461">
    <property type="component" value="Unassembled WGS sequence"/>
</dbReference>
<evidence type="ECO:0000313" key="3">
    <source>
        <dbReference type="Proteomes" id="UP000183461"/>
    </source>
</evidence>
<sequence length="153" mass="16972">MKRAIAYLSISAAVFLIALFFMYIGFISPAKNGAYSPFIRMTVCTLLCIIVIGFSTRYIHLITGLAGLDSAHLNLGFTIAILLAIFTEYVSFGNSTLEPYYSALADRYKDGVGEYFYTYCKYVFMGGQALIAVRTFIHSALLGLIKTIIKHCD</sequence>
<dbReference type="AlphaFoldDB" id="A0A1K1P4C8"/>
<keyword evidence="1" id="KW-0472">Membrane</keyword>
<gene>
    <name evidence="2" type="ORF">SAMN02910280_2462</name>
</gene>
<dbReference type="EMBL" id="FPIP01000007">
    <property type="protein sequence ID" value="SFW42353.1"/>
    <property type="molecule type" value="Genomic_DNA"/>
</dbReference>
<evidence type="ECO:0000256" key="1">
    <source>
        <dbReference type="SAM" id="Phobius"/>
    </source>
</evidence>
<protein>
    <submittedName>
        <fullName evidence="2">Uncharacterized protein</fullName>
    </submittedName>
</protein>